<name>A0A7W8IH77_9BACT</name>
<comment type="caution">
    <text evidence="1">The sequence shown here is derived from an EMBL/GenBank/DDBJ whole genome shotgun (WGS) entry which is preliminary data.</text>
</comment>
<gene>
    <name evidence="1" type="ORF">HDF09_001641</name>
</gene>
<reference evidence="1" key="1">
    <citation type="submission" date="2020-08" db="EMBL/GenBank/DDBJ databases">
        <title>Genomic Encyclopedia of Type Strains, Phase IV (KMG-V): Genome sequencing to study the core and pangenomes of soil and plant-associated prokaryotes.</title>
        <authorList>
            <person name="Whitman W."/>
        </authorList>
    </citation>
    <scope>NUCLEOTIDE SEQUENCE [LARGE SCALE GENOMIC DNA]</scope>
    <source>
        <strain evidence="1">M8UP27</strain>
    </source>
</reference>
<dbReference type="EMBL" id="JACHDY010000002">
    <property type="protein sequence ID" value="MBB5316972.1"/>
    <property type="molecule type" value="Genomic_DNA"/>
</dbReference>
<accession>A0A7W8IH77</accession>
<organism evidence="1 2">
    <name type="scientific">Tunturiibacter empetritectus</name>
    <dbReference type="NCBI Taxonomy" id="3069691"/>
    <lineage>
        <taxon>Bacteria</taxon>
        <taxon>Pseudomonadati</taxon>
        <taxon>Acidobacteriota</taxon>
        <taxon>Terriglobia</taxon>
        <taxon>Terriglobales</taxon>
        <taxon>Acidobacteriaceae</taxon>
        <taxon>Tunturiibacter</taxon>
    </lineage>
</organism>
<proteinExistence type="predicted"/>
<protein>
    <submittedName>
        <fullName evidence="1">Uncharacterized protein</fullName>
    </submittedName>
</protein>
<keyword evidence="2" id="KW-1185">Reference proteome</keyword>
<evidence type="ECO:0000313" key="2">
    <source>
        <dbReference type="Proteomes" id="UP000568106"/>
    </source>
</evidence>
<evidence type="ECO:0000313" key="1">
    <source>
        <dbReference type="EMBL" id="MBB5316972.1"/>
    </source>
</evidence>
<dbReference type="Proteomes" id="UP000568106">
    <property type="component" value="Unassembled WGS sequence"/>
</dbReference>
<sequence>MGRWFGRVVRLLVALAVATGALWVGDWAMLRVRVAHGTAYGVVQVNQFLATPLKGSKVEYDYMGTVPVTCSRSIFPQQGNPACWWLERHSSQWE</sequence>
<dbReference type="AlphaFoldDB" id="A0A7W8IH77"/>